<evidence type="ECO:0000313" key="2">
    <source>
        <dbReference type="Proteomes" id="UP001610100"/>
    </source>
</evidence>
<evidence type="ECO:0008006" key="3">
    <source>
        <dbReference type="Google" id="ProtNLM"/>
    </source>
</evidence>
<comment type="caution">
    <text evidence="1">The sequence shown here is derived from an EMBL/GenBank/DDBJ whole genome shotgun (WGS) entry which is preliminary data.</text>
</comment>
<reference evidence="1 2" key="1">
    <citation type="submission" date="2024-02" db="EMBL/GenBank/DDBJ databases">
        <title>A Gaetbulibacter species isolated from tidal flats and genomic insights of their niches.</title>
        <authorList>
            <person name="Ye Y."/>
        </authorList>
    </citation>
    <scope>NUCLEOTIDE SEQUENCE [LARGE SCALE GENOMIC DNA]</scope>
    <source>
        <strain evidence="1 2">KYW382</strain>
    </source>
</reference>
<accession>A0ABW7MX18</accession>
<proteinExistence type="predicted"/>
<sequence>MKLKLYTYFLIIAGGFVLNYCSPSIDIGDALIPIFHPTWPVTNCYTVVMNNYNTDPIENAEILVKYLNENDLEVSEIRYTDENGKACFDEFNLFYLEVKADGFQTLIFDHVDIPRTIVLDPIEE</sequence>
<keyword evidence="2" id="KW-1185">Reference proteome</keyword>
<protein>
    <recommendedName>
        <fullName evidence="3">Carboxypeptidase regulatory-like domain-containing protein</fullName>
    </recommendedName>
</protein>
<evidence type="ECO:0000313" key="1">
    <source>
        <dbReference type="EMBL" id="MFH6771367.1"/>
    </source>
</evidence>
<dbReference type="Proteomes" id="UP001610100">
    <property type="component" value="Unassembled WGS sequence"/>
</dbReference>
<dbReference type="RefSeq" id="WP_344740411.1">
    <property type="nucleotide sequence ID" value="NZ_BAABAY010000001.1"/>
</dbReference>
<name>A0ABW7MX18_9FLAO</name>
<dbReference type="EMBL" id="JBAWKB010000001">
    <property type="protein sequence ID" value="MFH6771367.1"/>
    <property type="molecule type" value="Genomic_DNA"/>
</dbReference>
<organism evidence="1 2">
    <name type="scientific">Gaetbulibacter aestuarii</name>
    <dbReference type="NCBI Taxonomy" id="1502358"/>
    <lineage>
        <taxon>Bacteria</taxon>
        <taxon>Pseudomonadati</taxon>
        <taxon>Bacteroidota</taxon>
        <taxon>Flavobacteriia</taxon>
        <taxon>Flavobacteriales</taxon>
        <taxon>Flavobacteriaceae</taxon>
        <taxon>Gaetbulibacter</taxon>
    </lineage>
</organism>
<gene>
    <name evidence="1" type="ORF">V8G58_05415</name>
</gene>